<evidence type="ECO:0000313" key="2">
    <source>
        <dbReference type="EMBL" id="MQL68870.1"/>
    </source>
</evidence>
<name>A0A843TIB8_COLES</name>
<keyword evidence="3" id="KW-1185">Reference proteome</keyword>
<feature type="compositionally biased region" description="Basic and acidic residues" evidence="1">
    <location>
        <begin position="244"/>
        <end position="268"/>
    </location>
</feature>
<dbReference type="EMBL" id="NMUH01000024">
    <property type="protein sequence ID" value="MQL68870.1"/>
    <property type="molecule type" value="Genomic_DNA"/>
</dbReference>
<reference evidence="2" key="1">
    <citation type="submission" date="2017-07" db="EMBL/GenBank/DDBJ databases">
        <title>Taro Niue Genome Assembly and Annotation.</title>
        <authorList>
            <person name="Atibalentja N."/>
            <person name="Keating K."/>
            <person name="Fields C.J."/>
        </authorList>
    </citation>
    <scope>NUCLEOTIDE SEQUENCE</scope>
    <source>
        <strain evidence="2">Niue_2</strain>
        <tissue evidence="2">Leaf</tissue>
    </source>
</reference>
<comment type="caution">
    <text evidence="2">The sequence shown here is derived from an EMBL/GenBank/DDBJ whole genome shotgun (WGS) entry which is preliminary data.</text>
</comment>
<sequence>MTKASRLPRRLSWVGGATSEVPPPSQVLFPFSIFPPPFFGLQSHPPPLYFPSPPSYVLIDLPRRSSSIASHYRSPFPSRCPRLPWVTHRLCPPPSSSLVFLPRLCQPLFHLRSLLVASLFNLLTLDSPRPPLCAPQAFAIMWNTWKARCRAVYENKILTPHHIIQRAYQDWQFWIQNKQISVDVAYKDLQAINGIVMLNAEAQVVKCRSSSFQADSVVEVEALTIFEGAWCLEKNLVGAMQKHGKDTNTEWGRPRVREAPSTRSHDMSTEGTQRRCVPGGQHMMGSHRRLGAPGVGAEVKVHASRRAMLASGIRMSTWEEVEQADT</sequence>
<gene>
    <name evidence="2" type="ORF">Taro_001153</name>
</gene>
<organism evidence="2 3">
    <name type="scientific">Colocasia esculenta</name>
    <name type="common">Wild taro</name>
    <name type="synonym">Arum esculentum</name>
    <dbReference type="NCBI Taxonomy" id="4460"/>
    <lineage>
        <taxon>Eukaryota</taxon>
        <taxon>Viridiplantae</taxon>
        <taxon>Streptophyta</taxon>
        <taxon>Embryophyta</taxon>
        <taxon>Tracheophyta</taxon>
        <taxon>Spermatophyta</taxon>
        <taxon>Magnoliopsida</taxon>
        <taxon>Liliopsida</taxon>
        <taxon>Araceae</taxon>
        <taxon>Aroideae</taxon>
        <taxon>Colocasieae</taxon>
        <taxon>Colocasia</taxon>
    </lineage>
</organism>
<evidence type="ECO:0000313" key="3">
    <source>
        <dbReference type="Proteomes" id="UP000652761"/>
    </source>
</evidence>
<dbReference type="Proteomes" id="UP000652761">
    <property type="component" value="Unassembled WGS sequence"/>
</dbReference>
<accession>A0A843TIB8</accession>
<evidence type="ECO:0000256" key="1">
    <source>
        <dbReference type="SAM" id="MobiDB-lite"/>
    </source>
</evidence>
<feature type="region of interest" description="Disordered" evidence="1">
    <location>
        <begin position="244"/>
        <end position="291"/>
    </location>
</feature>
<dbReference type="AlphaFoldDB" id="A0A843TIB8"/>
<protein>
    <submittedName>
        <fullName evidence="2">Uncharacterized protein</fullName>
    </submittedName>
</protein>
<proteinExistence type="predicted"/>